<dbReference type="GO" id="GO:0004722">
    <property type="term" value="F:protein serine/threonine phosphatase activity"/>
    <property type="evidence" value="ECO:0007669"/>
    <property type="project" value="InterPro"/>
</dbReference>
<keyword evidence="2" id="KW-0812">Transmembrane</keyword>
<gene>
    <name evidence="4" type="ORF">F0562_009164</name>
</gene>
<dbReference type="EMBL" id="CM018047">
    <property type="protein sequence ID" value="KAA8522674.1"/>
    <property type="molecule type" value="Genomic_DNA"/>
</dbReference>
<evidence type="ECO:0000313" key="4">
    <source>
        <dbReference type="EMBL" id="KAA8522674.1"/>
    </source>
</evidence>
<dbReference type="Gene3D" id="3.60.40.10">
    <property type="entry name" value="PPM-type phosphatase domain"/>
    <property type="match status" value="1"/>
</dbReference>
<dbReference type="Pfam" id="PF00481">
    <property type="entry name" value="PP2C"/>
    <property type="match status" value="1"/>
</dbReference>
<dbReference type="CDD" id="cd00143">
    <property type="entry name" value="PP2Cc"/>
    <property type="match status" value="1"/>
</dbReference>
<accession>A0A5J4ZXN6</accession>
<dbReference type="InterPro" id="IPR001932">
    <property type="entry name" value="PPM-type_phosphatase-like_dom"/>
</dbReference>
<dbReference type="AlphaFoldDB" id="A0A5J4ZXN6"/>
<dbReference type="SUPFAM" id="SSF81606">
    <property type="entry name" value="PP2C-like"/>
    <property type="match status" value="1"/>
</dbReference>
<feature type="transmembrane region" description="Helical" evidence="2">
    <location>
        <begin position="7"/>
        <end position="23"/>
    </location>
</feature>
<protein>
    <recommendedName>
        <fullName evidence="3">PPM-type phosphatase domain-containing protein</fullName>
    </recommendedName>
</protein>
<dbReference type="InterPro" id="IPR015655">
    <property type="entry name" value="PP2C"/>
</dbReference>
<dbReference type="PANTHER" id="PTHR47992">
    <property type="entry name" value="PROTEIN PHOSPHATASE"/>
    <property type="match status" value="1"/>
</dbReference>
<dbReference type="OrthoDB" id="10264738at2759"/>
<feature type="domain" description="PPM-type phosphatase" evidence="3">
    <location>
        <begin position="1"/>
        <end position="291"/>
    </location>
</feature>
<keyword evidence="2" id="KW-1133">Transmembrane helix</keyword>
<evidence type="ECO:0000256" key="1">
    <source>
        <dbReference type="SAM" id="MobiDB-lite"/>
    </source>
</evidence>
<feature type="region of interest" description="Disordered" evidence="1">
    <location>
        <begin position="93"/>
        <end position="132"/>
    </location>
</feature>
<reference evidence="4 5" key="1">
    <citation type="submission" date="2019-09" db="EMBL/GenBank/DDBJ databases">
        <title>A chromosome-level genome assembly of the Chinese tupelo Nyssa sinensis.</title>
        <authorList>
            <person name="Yang X."/>
            <person name="Kang M."/>
            <person name="Yang Y."/>
            <person name="Xiong H."/>
            <person name="Wang M."/>
            <person name="Zhang Z."/>
            <person name="Wang Z."/>
            <person name="Wu H."/>
            <person name="Ma T."/>
            <person name="Liu J."/>
            <person name="Xi Z."/>
        </authorList>
    </citation>
    <scope>NUCLEOTIDE SEQUENCE [LARGE SCALE GENOMIC DNA]</scope>
    <source>
        <strain evidence="4">J267</strain>
        <tissue evidence="4">Leaf</tissue>
    </source>
</reference>
<evidence type="ECO:0000259" key="3">
    <source>
        <dbReference type="PROSITE" id="PS51746"/>
    </source>
</evidence>
<dbReference type="PROSITE" id="PS51746">
    <property type="entry name" value="PPM_2"/>
    <property type="match status" value="1"/>
</dbReference>
<keyword evidence="2" id="KW-0472">Membrane</keyword>
<keyword evidence="5" id="KW-1185">Reference proteome</keyword>
<sequence>MVRNRSAVLHYVLDIVLMVMLPWCVQIKVCTFSLKNQLQNLIEYWKKSTMKKKLRKKYYYADGRNEPYSHDTIICPSKSLQFYYKRPTSEYDKELEDDHNEVQPHQASDCFNGDPKLKDDQSQNQNQPHEADHFDDISKSDCLIFQPLLVVQKENEKEDGFSANILHDQNFCEERLCTQITIVDSSLNMASKELDKKLELKERLWNVSRAFGDKNLKSHLRCDPDVTNADIDGDIDLLILASDGLWKVMSNQEAVDIAKKIKDPQKAAKELAAEALNRESKDDFSCIVIRFKGLHKVL</sequence>
<dbReference type="InterPro" id="IPR036457">
    <property type="entry name" value="PPM-type-like_dom_sf"/>
</dbReference>
<dbReference type="Proteomes" id="UP000325577">
    <property type="component" value="Linkage Group LG4"/>
</dbReference>
<evidence type="ECO:0000313" key="5">
    <source>
        <dbReference type="Proteomes" id="UP000325577"/>
    </source>
</evidence>
<organism evidence="4 5">
    <name type="scientific">Nyssa sinensis</name>
    <dbReference type="NCBI Taxonomy" id="561372"/>
    <lineage>
        <taxon>Eukaryota</taxon>
        <taxon>Viridiplantae</taxon>
        <taxon>Streptophyta</taxon>
        <taxon>Embryophyta</taxon>
        <taxon>Tracheophyta</taxon>
        <taxon>Spermatophyta</taxon>
        <taxon>Magnoliopsida</taxon>
        <taxon>eudicotyledons</taxon>
        <taxon>Gunneridae</taxon>
        <taxon>Pentapetalae</taxon>
        <taxon>asterids</taxon>
        <taxon>Cornales</taxon>
        <taxon>Nyssaceae</taxon>
        <taxon>Nyssa</taxon>
    </lineage>
</organism>
<evidence type="ECO:0000256" key="2">
    <source>
        <dbReference type="SAM" id="Phobius"/>
    </source>
</evidence>
<proteinExistence type="predicted"/>
<dbReference type="SMART" id="SM00332">
    <property type="entry name" value="PP2Cc"/>
    <property type="match status" value="1"/>
</dbReference>
<name>A0A5J4ZXN6_9ASTE</name>